<gene>
    <name evidence="1" type="ORF">EQG66_14455</name>
</gene>
<dbReference type="EMBL" id="SBKP01000022">
    <property type="protein sequence ID" value="RXR25205.1"/>
    <property type="molecule type" value="Genomic_DNA"/>
</dbReference>
<evidence type="ECO:0000313" key="1">
    <source>
        <dbReference type="EMBL" id="RXR25205.1"/>
    </source>
</evidence>
<keyword evidence="2" id="KW-1185">Reference proteome</keyword>
<protein>
    <submittedName>
        <fullName evidence="1">Uncharacterized protein</fullName>
    </submittedName>
</protein>
<reference evidence="2" key="1">
    <citation type="submission" date="2019-01" db="EMBL/GenBank/DDBJ databases">
        <title>Cytophagaceae bacterium strain CAR-16.</title>
        <authorList>
            <person name="Chen W.-M."/>
        </authorList>
    </citation>
    <scope>NUCLEOTIDE SEQUENCE [LARGE SCALE GENOMIC DNA]</scope>
    <source>
        <strain evidence="2">CHR27</strain>
    </source>
</reference>
<organism evidence="1 2">
    <name type="scientific">Sphingobium fluviale</name>
    <dbReference type="NCBI Taxonomy" id="2506423"/>
    <lineage>
        <taxon>Bacteria</taxon>
        <taxon>Pseudomonadati</taxon>
        <taxon>Pseudomonadota</taxon>
        <taxon>Alphaproteobacteria</taxon>
        <taxon>Sphingomonadales</taxon>
        <taxon>Sphingomonadaceae</taxon>
        <taxon>Sphingobium</taxon>
    </lineage>
</organism>
<comment type="caution">
    <text evidence="1">The sequence shown here is derived from an EMBL/GenBank/DDBJ whole genome shotgun (WGS) entry which is preliminary data.</text>
</comment>
<dbReference type="Proteomes" id="UP000290958">
    <property type="component" value="Unassembled WGS sequence"/>
</dbReference>
<accession>A0A4Q1KEQ2</accession>
<dbReference type="RefSeq" id="WP_129405244.1">
    <property type="nucleotide sequence ID" value="NZ_SBKP01000022.1"/>
</dbReference>
<name>A0A4Q1KEQ2_9SPHN</name>
<evidence type="ECO:0000313" key="2">
    <source>
        <dbReference type="Proteomes" id="UP000290958"/>
    </source>
</evidence>
<proteinExistence type="predicted"/>
<sequence length="65" mass="6606">MADGTMIEGTLQHFLAMQSMVGQLHGSSELVVAGADACALESNVSACTGCDCVIKSDDDIAKATS</sequence>
<dbReference type="AlphaFoldDB" id="A0A4Q1KEQ2"/>